<protein>
    <submittedName>
        <fullName evidence="3">SDR family oxidoreductase</fullName>
    </submittedName>
</protein>
<dbReference type="EMBL" id="VCQV01000006">
    <property type="protein sequence ID" value="TWP37450.1"/>
    <property type="molecule type" value="Genomic_DNA"/>
</dbReference>
<dbReference type="Pfam" id="PF00106">
    <property type="entry name" value="adh_short"/>
    <property type="match status" value="1"/>
</dbReference>
<evidence type="ECO:0000313" key="3">
    <source>
        <dbReference type="EMBL" id="TWP37450.1"/>
    </source>
</evidence>
<proteinExistence type="inferred from homology"/>
<accession>A0A563E4J4</accession>
<dbReference type="SUPFAM" id="SSF51735">
    <property type="entry name" value="NAD(P)-binding Rossmann-fold domains"/>
    <property type="match status" value="1"/>
</dbReference>
<organism evidence="3 4">
    <name type="scientific">Leekyejoonella antrihumi</name>
    <dbReference type="NCBI Taxonomy" id="1660198"/>
    <lineage>
        <taxon>Bacteria</taxon>
        <taxon>Bacillati</taxon>
        <taxon>Actinomycetota</taxon>
        <taxon>Actinomycetes</taxon>
        <taxon>Micrococcales</taxon>
        <taxon>Dermacoccaceae</taxon>
        <taxon>Leekyejoonella</taxon>
    </lineage>
</organism>
<dbReference type="Proteomes" id="UP000320244">
    <property type="component" value="Unassembled WGS sequence"/>
</dbReference>
<comment type="caution">
    <text evidence="3">The sequence shown here is derived from an EMBL/GenBank/DDBJ whole genome shotgun (WGS) entry which is preliminary data.</text>
</comment>
<name>A0A563E4J4_9MICO</name>
<dbReference type="Gene3D" id="3.40.50.720">
    <property type="entry name" value="NAD(P)-binding Rossmann-like Domain"/>
    <property type="match status" value="1"/>
</dbReference>
<evidence type="ECO:0000256" key="1">
    <source>
        <dbReference type="ARBA" id="ARBA00006484"/>
    </source>
</evidence>
<evidence type="ECO:0000256" key="2">
    <source>
        <dbReference type="ARBA" id="ARBA00023002"/>
    </source>
</evidence>
<reference evidence="3 4" key="1">
    <citation type="submission" date="2019-05" db="EMBL/GenBank/DDBJ databases">
        <authorList>
            <person name="Lee S.D."/>
        </authorList>
    </citation>
    <scope>NUCLEOTIDE SEQUENCE [LARGE SCALE GENOMIC DNA]</scope>
    <source>
        <strain evidence="3 4">C5-26</strain>
    </source>
</reference>
<dbReference type="OrthoDB" id="210852at2"/>
<dbReference type="PANTHER" id="PTHR43669">
    <property type="entry name" value="5-KETO-D-GLUCONATE 5-REDUCTASE"/>
    <property type="match status" value="1"/>
</dbReference>
<reference evidence="3 4" key="2">
    <citation type="submission" date="2019-08" db="EMBL/GenBank/DDBJ databases">
        <title>Jejuicoccus antrihumi gen. nov., sp. nov., a new member of the family Dermacoccaceae isolated from a cave.</title>
        <authorList>
            <person name="Schumann P."/>
            <person name="Kim I.S."/>
        </authorList>
    </citation>
    <scope>NUCLEOTIDE SEQUENCE [LARGE SCALE GENOMIC DNA]</scope>
    <source>
        <strain evidence="3 4">C5-26</strain>
    </source>
</reference>
<keyword evidence="4" id="KW-1185">Reference proteome</keyword>
<evidence type="ECO:0000313" key="4">
    <source>
        <dbReference type="Proteomes" id="UP000320244"/>
    </source>
</evidence>
<dbReference type="InterPro" id="IPR002347">
    <property type="entry name" value="SDR_fam"/>
</dbReference>
<comment type="similarity">
    <text evidence="1">Belongs to the short-chain dehydrogenases/reductases (SDR) family.</text>
</comment>
<dbReference type="AlphaFoldDB" id="A0A563E4J4"/>
<dbReference type="GO" id="GO:0016491">
    <property type="term" value="F:oxidoreductase activity"/>
    <property type="evidence" value="ECO:0007669"/>
    <property type="project" value="UniProtKB-KW"/>
</dbReference>
<keyword evidence="2" id="KW-0560">Oxidoreductase</keyword>
<dbReference type="PANTHER" id="PTHR43669:SF3">
    <property type="entry name" value="ALCOHOL DEHYDROGENASE, PUTATIVE (AFU_ORTHOLOGUE AFUA_3G03445)-RELATED"/>
    <property type="match status" value="1"/>
</dbReference>
<gene>
    <name evidence="3" type="ORF">FGL98_06215</name>
</gene>
<dbReference type="InterPro" id="IPR036291">
    <property type="entry name" value="NAD(P)-bd_dom_sf"/>
</dbReference>
<dbReference type="PROSITE" id="PS00061">
    <property type="entry name" value="ADH_SHORT"/>
    <property type="match status" value="1"/>
</dbReference>
<dbReference type="PRINTS" id="PR00081">
    <property type="entry name" value="GDHRDH"/>
</dbReference>
<dbReference type="InterPro" id="IPR020904">
    <property type="entry name" value="Sc_DH/Rdtase_CS"/>
</dbReference>
<dbReference type="CDD" id="cd05233">
    <property type="entry name" value="SDR_c"/>
    <property type="match status" value="1"/>
</dbReference>
<sequence>MPRRGTDSDSTWDGAGVVITGAAQGIGAAYADRLAAEGARLVLADLKPEGLRSVAERTNAIAVQGDCSTSEGIRQLVDRATEHLGDIDVWIGNAGVDAGQGLHADEASWDLSWQVNVLAHARAARLLIPRWLERGSGRFIVTASAAGLLTVLGSPTYAVTKHGAVAYAEWLAATYGAHGIKVHAVCPQGVQTDMLAGIDEAAAAIISADGALQPSDVAQALVDAVERETFLVLPHPQVADYYRYRATHTDKWLSGMQSLQAKLDAARPLTDR</sequence>